<dbReference type="EMBL" id="JBEZFP010000150">
    <property type="protein sequence ID" value="MEU8139020.1"/>
    <property type="molecule type" value="Genomic_DNA"/>
</dbReference>
<proteinExistence type="predicted"/>
<organism evidence="1 2">
    <name type="scientific">Streptodolium elevatio</name>
    <dbReference type="NCBI Taxonomy" id="3157996"/>
    <lineage>
        <taxon>Bacteria</taxon>
        <taxon>Bacillati</taxon>
        <taxon>Actinomycetota</taxon>
        <taxon>Actinomycetes</taxon>
        <taxon>Kitasatosporales</taxon>
        <taxon>Streptomycetaceae</taxon>
        <taxon>Streptodolium</taxon>
    </lineage>
</organism>
<dbReference type="Proteomes" id="UP001551482">
    <property type="component" value="Unassembled WGS sequence"/>
</dbReference>
<comment type="caution">
    <text evidence="1">The sequence shown here is derived from an EMBL/GenBank/DDBJ whole genome shotgun (WGS) entry which is preliminary data.</text>
</comment>
<protein>
    <submittedName>
        <fullName evidence="1">Uncharacterized protein</fullName>
    </submittedName>
</protein>
<gene>
    <name evidence="1" type="ORF">AB0C36_36665</name>
</gene>
<sequence>MNRFALNSPQLTAARAWLAAWFWFAARRTVRLGAFLGAIVLASAWADAPRATAFGAGVVCLAVGIVARDACQQIGNLLAPPACTPTADLHSCVPSPCTCGDLPGAATTVRRTN</sequence>
<reference evidence="1 2" key="1">
    <citation type="submission" date="2024-06" db="EMBL/GenBank/DDBJ databases">
        <title>The Natural Products Discovery Center: Release of the First 8490 Sequenced Strains for Exploring Actinobacteria Biosynthetic Diversity.</title>
        <authorList>
            <person name="Kalkreuter E."/>
            <person name="Kautsar S.A."/>
            <person name="Yang D."/>
            <person name="Bader C.D."/>
            <person name="Teijaro C.N."/>
            <person name="Fluegel L."/>
            <person name="Davis C.M."/>
            <person name="Simpson J.R."/>
            <person name="Lauterbach L."/>
            <person name="Steele A.D."/>
            <person name="Gui C."/>
            <person name="Meng S."/>
            <person name="Li G."/>
            <person name="Viehrig K."/>
            <person name="Ye F."/>
            <person name="Su P."/>
            <person name="Kiefer A.F."/>
            <person name="Nichols A."/>
            <person name="Cepeda A.J."/>
            <person name="Yan W."/>
            <person name="Fan B."/>
            <person name="Jiang Y."/>
            <person name="Adhikari A."/>
            <person name="Zheng C.-J."/>
            <person name="Schuster L."/>
            <person name="Cowan T.M."/>
            <person name="Smanski M.J."/>
            <person name="Chevrette M.G."/>
            <person name="De Carvalho L.P.S."/>
            <person name="Shen B."/>
        </authorList>
    </citation>
    <scope>NUCLEOTIDE SEQUENCE [LARGE SCALE GENOMIC DNA]</scope>
    <source>
        <strain evidence="1 2">NPDC048946</strain>
    </source>
</reference>
<dbReference type="RefSeq" id="WP_358362850.1">
    <property type="nucleotide sequence ID" value="NZ_JBEZFP010000150.1"/>
</dbReference>
<accession>A0ABV3DTD8</accession>
<keyword evidence="2" id="KW-1185">Reference proteome</keyword>
<evidence type="ECO:0000313" key="2">
    <source>
        <dbReference type="Proteomes" id="UP001551482"/>
    </source>
</evidence>
<evidence type="ECO:0000313" key="1">
    <source>
        <dbReference type="EMBL" id="MEU8139020.1"/>
    </source>
</evidence>
<name>A0ABV3DTD8_9ACTN</name>